<dbReference type="GO" id="GO:0000981">
    <property type="term" value="F:DNA-binding transcription factor activity, RNA polymerase II-specific"/>
    <property type="evidence" value="ECO:0007669"/>
    <property type="project" value="TreeGrafter"/>
</dbReference>
<dbReference type="PROSITE" id="PS50809">
    <property type="entry name" value="DM_2"/>
    <property type="match status" value="1"/>
</dbReference>
<dbReference type="PANTHER" id="PTHR12322">
    <property type="entry name" value="DOUBLESEX AND MAB-3 RELATED TRANSCRIPTION FACTOR DMRT"/>
    <property type="match status" value="1"/>
</dbReference>
<dbReference type="AlphaFoldDB" id="A0AAY4EYU2"/>
<comment type="similarity">
    <text evidence="1">Belongs to the DMRT family.</text>
</comment>
<keyword evidence="3 6" id="KW-0862">Zinc</keyword>
<reference evidence="9 10" key="1">
    <citation type="submission" date="2020-06" db="EMBL/GenBank/DDBJ databases">
        <authorList>
            <consortium name="Wellcome Sanger Institute Data Sharing"/>
        </authorList>
    </citation>
    <scope>NUCLEOTIDE SEQUENCE [LARGE SCALE GENOMIC DNA]</scope>
</reference>
<evidence type="ECO:0000256" key="2">
    <source>
        <dbReference type="ARBA" id="ARBA00022723"/>
    </source>
</evidence>
<dbReference type="Proteomes" id="UP000694580">
    <property type="component" value="Chromosome 13"/>
</dbReference>
<dbReference type="PROSITE" id="PS40000">
    <property type="entry name" value="DM_1"/>
    <property type="match status" value="1"/>
</dbReference>
<dbReference type="GeneTree" id="ENSGT00940000156282"/>
<gene>
    <name evidence="9" type="primary">dmrt2b</name>
</gene>
<dbReference type="Gene3D" id="4.10.1040.10">
    <property type="entry name" value="DM DNA-binding domain"/>
    <property type="match status" value="1"/>
</dbReference>
<keyword evidence="2 6" id="KW-0479">Metal-binding</keyword>
<protein>
    <recommendedName>
        <fullName evidence="8">DM domain-containing protein</fullName>
    </recommendedName>
</protein>
<keyword evidence="10" id="KW-1185">Reference proteome</keyword>
<dbReference type="Pfam" id="PF00751">
    <property type="entry name" value="DM"/>
    <property type="match status" value="1"/>
</dbReference>
<dbReference type="InterPro" id="IPR026607">
    <property type="entry name" value="DMRT"/>
</dbReference>
<feature type="region of interest" description="Disordered" evidence="7">
    <location>
        <begin position="29"/>
        <end position="57"/>
    </location>
</feature>
<evidence type="ECO:0000256" key="7">
    <source>
        <dbReference type="SAM" id="MobiDB-lite"/>
    </source>
</evidence>
<dbReference type="SUPFAM" id="SSF82927">
    <property type="entry name" value="Cysteine-rich DNA binding domain, (DM domain)"/>
    <property type="match status" value="1"/>
</dbReference>
<reference evidence="9" key="2">
    <citation type="submission" date="2025-08" db="UniProtKB">
        <authorList>
            <consortium name="Ensembl"/>
        </authorList>
    </citation>
    <scope>IDENTIFICATION</scope>
</reference>
<dbReference type="GO" id="GO:0046872">
    <property type="term" value="F:metal ion binding"/>
    <property type="evidence" value="ECO:0007669"/>
    <property type="project" value="UniProtKB-KW"/>
</dbReference>
<sequence>MRRPRAPRNAVHMSARLETCERGEEIDVESLDGERGGCAGSPEPRPPHPPPRRLTRSPKCARCRNHGVVSCLKGHKRFCRWRDCQCANCLLVVERQRVMAAQVALRRQQATEGKKGQRCAPPVRRTAYQRYGRSPSLLARSILEGYKPPPVEDSTWSKRIHHPSISTKMRKRRAFADKELESVMLQRELREREMEEMSGFVLLRPVHSAAPSLQLAEPVVPFHLPVYKKSPFLFECDLRCRPEQHVKPRPVEASHKGLLTKFLSLSVEHLDPVEEGLLRCWGGLGGRKVCHATLAVPSLHTQPQYYTDVPGLMDLPRNVSVNSSTARPNLDVDSTRQPEAAPWDGRGERCASPPLQAVPHKDLSERVGQDRTRTNPAKRAGVQPFPFSVESLLMS</sequence>
<dbReference type="GO" id="GO:0007548">
    <property type="term" value="P:sex differentiation"/>
    <property type="evidence" value="ECO:0007669"/>
    <property type="project" value="TreeGrafter"/>
</dbReference>
<keyword evidence="5 6" id="KW-0539">Nucleus</keyword>
<evidence type="ECO:0000256" key="4">
    <source>
        <dbReference type="ARBA" id="ARBA00023125"/>
    </source>
</evidence>
<name>A0AAY4EYU2_9TELE</name>
<proteinExistence type="inferred from homology"/>
<evidence type="ECO:0000256" key="1">
    <source>
        <dbReference type="ARBA" id="ARBA00006834"/>
    </source>
</evidence>
<evidence type="ECO:0000313" key="10">
    <source>
        <dbReference type="Proteomes" id="UP000694580"/>
    </source>
</evidence>
<evidence type="ECO:0000256" key="3">
    <source>
        <dbReference type="ARBA" id="ARBA00022833"/>
    </source>
</evidence>
<organism evidence="9 10">
    <name type="scientific">Denticeps clupeoides</name>
    <name type="common">denticle herring</name>
    <dbReference type="NCBI Taxonomy" id="299321"/>
    <lineage>
        <taxon>Eukaryota</taxon>
        <taxon>Metazoa</taxon>
        <taxon>Chordata</taxon>
        <taxon>Craniata</taxon>
        <taxon>Vertebrata</taxon>
        <taxon>Euteleostomi</taxon>
        <taxon>Actinopterygii</taxon>
        <taxon>Neopterygii</taxon>
        <taxon>Teleostei</taxon>
        <taxon>Clupei</taxon>
        <taxon>Clupeiformes</taxon>
        <taxon>Denticipitoidei</taxon>
        <taxon>Denticipitidae</taxon>
        <taxon>Denticeps</taxon>
    </lineage>
</organism>
<feature type="DNA-binding region" description="DM" evidence="6">
    <location>
        <begin position="60"/>
        <end position="107"/>
    </location>
</feature>
<evidence type="ECO:0000256" key="6">
    <source>
        <dbReference type="PROSITE-ProRule" id="PRU00070"/>
    </source>
</evidence>
<accession>A0AAY4EYU2</accession>
<evidence type="ECO:0000256" key="5">
    <source>
        <dbReference type="ARBA" id="ARBA00023242"/>
    </source>
</evidence>
<evidence type="ECO:0000313" key="9">
    <source>
        <dbReference type="Ensembl" id="ENSDCDP00010062446.1"/>
    </source>
</evidence>
<reference evidence="9" key="3">
    <citation type="submission" date="2025-09" db="UniProtKB">
        <authorList>
            <consortium name="Ensembl"/>
        </authorList>
    </citation>
    <scope>IDENTIFICATION</scope>
</reference>
<dbReference type="Ensembl" id="ENSDCDT00010073241.1">
    <property type="protein sequence ID" value="ENSDCDP00010062446.1"/>
    <property type="gene ID" value="ENSDCDG00010034266.1"/>
</dbReference>
<dbReference type="FunFam" id="4.10.1040.10:FF:000001">
    <property type="entry name" value="doublesex- and mab-3-related transcription factor 1"/>
    <property type="match status" value="1"/>
</dbReference>
<comment type="subcellular location">
    <subcellularLocation>
        <location evidence="6">Nucleus</location>
    </subcellularLocation>
</comment>
<dbReference type="GO" id="GO:0005634">
    <property type="term" value="C:nucleus"/>
    <property type="evidence" value="ECO:0007669"/>
    <property type="project" value="UniProtKB-SubCell"/>
</dbReference>
<dbReference type="InterPro" id="IPR036407">
    <property type="entry name" value="DM_DNA-bd_sf"/>
</dbReference>
<keyword evidence="4 6" id="KW-0238">DNA-binding</keyword>
<feature type="domain" description="DM" evidence="8">
    <location>
        <begin position="60"/>
        <end position="107"/>
    </location>
</feature>
<dbReference type="InterPro" id="IPR001275">
    <property type="entry name" value="DM_DNA-bd"/>
</dbReference>
<dbReference type="PANTHER" id="PTHR12322:SF123">
    <property type="entry name" value="DOUBLESEX-AND MAB-3-RELATED TRANSCRIPTION FACTOR 2B"/>
    <property type="match status" value="1"/>
</dbReference>
<dbReference type="GeneID" id="114802301"/>
<dbReference type="GO" id="GO:0000978">
    <property type="term" value="F:RNA polymerase II cis-regulatory region sequence-specific DNA binding"/>
    <property type="evidence" value="ECO:0007669"/>
    <property type="project" value="TreeGrafter"/>
</dbReference>
<dbReference type="SMART" id="SM00301">
    <property type="entry name" value="DM"/>
    <property type="match status" value="1"/>
</dbReference>
<feature type="region of interest" description="Disordered" evidence="7">
    <location>
        <begin position="317"/>
        <end position="395"/>
    </location>
</feature>
<feature type="compositionally biased region" description="Basic and acidic residues" evidence="7">
    <location>
        <begin position="359"/>
        <end position="373"/>
    </location>
</feature>
<dbReference type="RefSeq" id="XP_028856905.1">
    <property type="nucleotide sequence ID" value="XM_029001072.1"/>
</dbReference>
<evidence type="ECO:0000259" key="8">
    <source>
        <dbReference type="PROSITE" id="PS50809"/>
    </source>
</evidence>